<protein>
    <submittedName>
        <fullName evidence="7">Alpha-mannosidase</fullName>
    </submittedName>
</protein>
<sequence>MIKFNKNLVLAALSMSIFGFNMAAQKSGGGLAKGKYTALVNPFIGTAPLLDTKIIGYTPPSDMRVWAGLVFPGSSVPNAMVQLSPMTKYRSGAGYEYEDTEILGFTHTNKGHWNLCHIPLLPVPDGAVFPYKSSFSHDQEKASPAYYEVYLKDYNVQVKLTSTLRCGVHEYTFKNNKARKVLFDLGRANNHVDDWQIKQEGTNAVSGFQRTGGEKIYFYAALSSPIDKLDIKDSAKSGGYALVNIKDGDIKPVTVKIALSFVSVENAKENLKAEVGDKNLAKVFEEGSLKWENLLSKIQVKGGNEQQNVMFYSMLYRSFLWPALRSDVNKQFVDEAGKIRKENYHYYTLPSLWDDYRNKLVLLSIVSPDVTSDVISSIINEGEIKGFIPTFFHGDHAASFIAGSYMRGIRNYDVKKAYQLLLNNAYKEGGTRPHIAEYIAKGYVPEQDIKNPVIETKANAGVTKTLEYAYDDHALSLLAKELNDTEHYNDLVKRSKNYANVFDKSTTFMRGKLADGSWVTPFNPEFPYYEYMYREANAWQVSFFAPQDMPGLVQLYGGAKPFEAKLDEFFTKPWNPNYIAWNISGFIGQYCHGNQPDHEAPFSYYFVNKPEKSQKRIDEILDTMYGIGPEKLAMSGMDDAGEMSSWYVFGALGLYPLSPADPEYIVTVPIFKEVSWTTSAGKKVTIKNPNGKRNLETIKVNGSKTDSYFISHDLFKNGGEIQVITK</sequence>
<dbReference type="Gene3D" id="3.30.2080.10">
    <property type="entry name" value="GH92 mannosidase domain"/>
    <property type="match status" value="1"/>
</dbReference>
<dbReference type="Gene3D" id="1.20.1050.60">
    <property type="entry name" value="alpha-1,2-mannosidase"/>
    <property type="match status" value="1"/>
</dbReference>
<dbReference type="Pfam" id="PF17678">
    <property type="entry name" value="Glyco_hydro_92N"/>
    <property type="match status" value="1"/>
</dbReference>
<proteinExistence type="predicted"/>
<gene>
    <name evidence="7" type="ORF">IW19_13105</name>
</gene>
<dbReference type="SUPFAM" id="SSF48208">
    <property type="entry name" value="Six-hairpin glycosidases"/>
    <property type="match status" value="1"/>
</dbReference>
<dbReference type="InterPro" id="IPR008928">
    <property type="entry name" value="6-hairpin_glycosidase_sf"/>
</dbReference>
<dbReference type="InterPro" id="IPR050883">
    <property type="entry name" value="PNGase"/>
</dbReference>
<dbReference type="STRING" id="362418.IW19_13105"/>
<dbReference type="OrthoDB" id="9804511at2"/>
<dbReference type="EMBL" id="JPRL01000001">
    <property type="protein sequence ID" value="KFF06391.1"/>
    <property type="molecule type" value="Genomic_DNA"/>
</dbReference>
<dbReference type="Proteomes" id="UP000028715">
    <property type="component" value="Unassembled WGS sequence"/>
</dbReference>
<dbReference type="PANTHER" id="PTHR12143:SF39">
    <property type="entry name" value="SECRETED PROTEIN"/>
    <property type="match status" value="1"/>
</dbReference>
<evidence type="ECO:0000256" key="3">
    <source>
        <dbReference type="ARBA" id="ARBA00022837"/>
    </source>
</evidence>
<reference evidence="7 8" key="1">
    <citation type="submission" date="2014-07" db="EMBL/GenBank/DDBJ databases">
        <title>Genome of Flavobacterium reichenbachii LMG 25512.</title>
        <authorList>
            <person name="Stropko S.J."/>
            <person name="Pipes S.E."/>
            <person name="Newman J.D."/>
        </authorList>
    </citation>
    <scope>NUCLEOTIDE SEQUENCE [LARGE SCALE GENOMIC DNA]</scope>
    <source>
        <strain evidence="7 8">LMG 25512</strain>
    </source>
</reference>
<dbReference type="PANTHER" id="PTHR12143">
    <property type="entry name" value="PEPTIDE N-GLYCANASE PNGASE -RELATED"/>
    <property type="match status" value="1"/>
</dbReference>
<dbReference type="GO" id="GO:0005975">
    <property type="term" value="P:carbohydrate metabolic process"/>
    <property type="evidence" value="ECO:0007669"/>
    <property type="project" value="InterPro"/>
</dbReference>
<keyword evidence="4" id="KW-0732">Signal</keyword>
<dbReference type="Gene3D" id="2.70.98.10">
    <property type="match status" value="1"/>
</dbReference>
<dbReference type="Gene3D" id="1.20.1610.10">
    <property type="entry name" value="alpha-1,2-mannosidases domains"/>
    <property type="match status" value="1"/>
</dbReference>
<evidence type="ECO:0000256" key="4">
    <source>
        <dbReference type="SAM" id="SignalP"/>
    </source>
</evidence>
<dbReference type="Pfam" id="PF07971">
    <property type="entry name" value="Glyco_hydro_92"/>
    <property type="match status" value="1"/>
</dbReference>
<dbReference type="GO" id="GO:0030246">
    <property type="term" value="F:carbohydrate binding"/>
    <property type="evidence" value="ECO:0007669"/>
    <property type="project" value="InterPro"/>
</dbReference>
<dbReference type="GO" id="GO:0000224">
    <property type="term" value="F:peptide-N4-(N-acetyl-beta-glucosaminyl)asparagine amidase activity"/>
    <property type="evidence" value="ECO:0007669"/>
    <property type="project" value="TreeGrafter"/>
</dbReference>
<dbReference type="AlphaFoldDB" id="A0A085ZPM7"/>
<keyword evidence="3" id="KW-0106">Calcium</keyword>
<feature type="signal peptide" evidence="4">
    <location>
        <begin position="1"/>
        <end position="23"/>
    </location>
</feature>
<dbReference type="GO" id="GO:0006516">
    <property type="term" value="P:glycoprotein catabolic process"/>
    <property type="evidence" value="ECO:0007669"/>
    <property type="project" value="TreeGrafter"/>
</dbReference>
<evidence type="ECO:0000313" key="8">
    <source>
        <dbReference type="Proteomes" id="UP000028715"/>
    </source>
</evidence>
<feature type="domain" description="Glycosyl hydrolase family 92" evidence="5">
    <location>
        <begin position="266"/>
        <end position="722"/>
    </location>
</feature>
<accession>A0A085ZPM7</accession>
<comment type="cofactor">
    <cofactor evidence="1">
        <name>Ca(2+)</name>
        <dbReference type="ChEBI" id="CHEBI:29108"/>
    </cofactor>
</comment>
<evidence type="ECO:0000259" key="5">
    <source>
        <dbReference type="Pfam" id="PF07971"/>
    </source>
</evidence>
<evidence type="ECO:0000313" key="7">
    <source>
        <dbReference type="EMBL" id="KFF06391.1"/>
    </source>
</evidence>
<feature type="chain" id="PRO_5001801411" evidence="4">
    <location>
        <begin position="24"/>
        <end position="726"/>
    </location>
</feature>
<evidence type="ECO:0000256" key="2">
    <source>
        <dbReference type="ARBA" id="ARBA00011245"/>
    </source>
</evidence>
<comment type="subunit">
    <text evidence="2">Monomer.</text>
</comment>
<dbReference type="NCBIfam" id="TIGR01180">
    <property type="entry name" value="aman2_put"/>
    <property type="match status" value="1"/>
</dbReference>
<organism evidence="7 8">
    <name type="scientific">Flavobacterium reichenbachii</name>
    <dbReference type="NCBI Taxonomy" id="362418"/>
    <lineage>
        <taxon>Bacteria</taxon>
        <taxon>Pseudomonadati</taxon>
        <taxon>Bacteroidota</taxon>
        <taxon>Flavobacteriia</taxon>
        <taxon>Flavobacteriales</taxon>
        <taxon>Flavobacteriaceae</taxon>
        <taxon>Flavobacterium</taxon>
    </lineage>
</organism>
<keyword evidence="8" id="KW-1185">Reference proteome</keyword>
<evidence type="ECO:0000259" key="6">
    <source>
        <dbReference type="Pfam" id="PF17678"/>
    </source>
</evidence>
<dbReference type="eggNOG" id="COG3537">
    <property type="taxonomic scope" value="Bacteria"/>
</dbReference>
<dbReference type="GO" id="GO:0005829">
    <property type="term" value="C:cytosol"/>
    <property type="evidence" value="ECO:0007669"/>
    <property type="project" value="TreeGrafter"/>
</dbReference>
<comment type="caution">
    <text evidence="7">The sequence shown here is derived from an EMBL/GenBank/DDBJ whole genome shotgun (WGS) entry which is preliminary data.</text>
</comment>
<dbReference type="RefSeq" id="WP_035684677.1">
    <property type="nucleotide sequence ID" value="NZ_JPRL01000001.1"/>
</dbReference>
<feature type="domain" description="Glycosyl hydrolase family 92 N-terminal" evidence="6">
    <location>
        <begin position="39"/>
        <end position="260"/>
    </location>
</feature>
<dbReference type="InterPro" id="IPR014718">
    <property type="entry name" value="GH-type_carb-bd"/>
</dbReference>
<name>A0A085ZPM7_9FLAO</name>
<dbReference type="InterPro" id="IPR041371">
    <property type="entry name" value="GH92_N"/>
</dbReference>
<dbReference type="InterPro" id="IPR005887">
    <property type="entry name" value="GH92_a_mannosidase_put"/>
</dbReference>
<dbReference type="InterPro" id="IPR012939">
    <property type="entry name" value="Glyco_hydro_92"/>
</dbReference>
<evidence type="ECO:0000256" key="1">
    <source>
        <dbReference type="ARBA" id="ARBA00001913"/>
    </source>
</evidence>